<evidence type="ECO:0000313" key="9">
    <source>
        <dbReference type="EMBL" id="EEC80891.1"/>
    </source>
</evidence>
<keyword evidence="5 8" id="KW-1133">Transmembrane helix</keyword>
<feature type="transmembrane region" description="Helical" evidence="8">
    <location>
        <begin position="193"/>
        <end position="218"/>
    </location>
</feature>
<dbReference type="Gene3D" id="3.80.10.10">
    <property type="entry name" value="Ribonuclease Inhibitor"/>
    <property type="match status" value="1"/>
</dbReference>
<keyword evidence="2" id="KW-0433">Leucine-rich repeat</keyword>
<name>B8B455_ORYSI</name>
<dbReference type="HOGENOM" id="CLU_867108_0_0_1"/>
<evidence type="ECO:0000256" key="7">
    <source>
        <dbReference type="SAM" id="MobiDB-lite"/>
    </source>
</evidence>
<dbReference type="PANTHER" id="PTHR27008:SF443">
    <property type="entry name" value="LRR RECEPTOR-LIKE SERINE_THREONINE-PROTEIN KINASE IRK-RELATED"/>
    <property type="match status" value="1"/>
</dbReference>
<sequence length="321" mass="32875">MASRSSRGERVGVVFVLVVVVLCVDVSTLVAAQPLVSSQAKTLLWVRRLLGFPPALDALAGAPDACALPPTPSLTVACAGGQGWIPSSIFALPALRHIDLSRNQLAGQLPASTACADALAFVDVSDNLLAGARPACMRGNSSARTVLDAGNCFRDARSQRPSTYCNPGALAAVLPPAQGTGGEQGSGGKGGQVGMALGIVGGVVAGAALIALVMMAVLRRARRQNPEVSVLPKSPLASTPAAKKKAAADGGKAPAKVTQRIVTPAEKRHASQAARVNTLEVPAYRVYTLEELQEATNNFGSSNLIKSSPVVKTSASQVIMD</sequence>
<keyword evidence="3 8" id="KW-0812">Transmembrane</keyword>
<gene>
    <name evidence="9" type="ORF">OsI_23534</name>
</gene>
<dbReference type="PANTHER" id="PTHR27008">
    <property type="entry name" value="OS04G0122200 PROTEIN"/>
    <property type="match status" value="1"/>
</dbReference>
<keyword evidence="6 8" id="KW-0472">Membrane</keyword>
<evidence type="ECO:0000256" key="8">
    <source>
        <dbReference type="SAM" id="Phobius"/>
    </source>
</evidence>
<dbReference type="STRING" id="39946.B8B455"/>
<feature type="compositionally biased region" description="Low complexity" evidence="7">
    <location>
        <begin position="231"/>
        <end position="241"/>
    </location>
</feature>
<keyword evidence="4" id="KW-0677">Repeat</keyword>
<evidence type="ECO:0000313" key="10">
    <source>
        <dbReference type="Proteomes" id="UP000007015"/>
    </source>
</evidence>
<organism evidence="9 10">
    <name type="scientific">Oryza sativa subsp. indica</name>
    <name type="common">Rice</name>
    <dbReference type="NCBI Taxonomy" id="39946"/>
    <lineage>
        <taxon>Eukaryota</taxon>
        <taxon>Viridiplantae</taxon>
        <taxon>Streptophyta</taxon>
        <taxon>Embryophyta</taxon>
        <taxon>Tracheophyta</taxon>
        <taxon>Spermatophyta</taxon>
        <taxon>Magnoliopsida</taxon>
        <taxon>Liliopsida</taxon>
        <taxon>Poales</taxon>
        <taxon>Poaceae</taxon>
        <taxon>BOP clade</taxon>
        <taxon>Oryzoideae</taxon>
        <taxon>Oryzeae</taxon>
        <taxon>Oryzinae</taxon>
        <taxon>Oryza</taxon>
        <taxon>Oryza sativa</taxon>
    </lineage>
</organism>
<dbReference type="GO" id="GO:0016020">
    <property type="term" value="C:membrane"/>
    <property type="evidence" value="ECO:0007669"/>
    <property type="project" value="UniProtKB-SubCell"/>
</dbReference>
<dbReference type="EMBL" id="CM000131">
    <property type="protein sequence ID" value="EEC80891.1"/>
    <property type="molecule type" value="Genomic_DNA"/>
</dbReference>
<dbReference type="Proteomes" id="UP000007015">
    <property type="component" value="Chromosome 6"/>
</dbReference>
<dbReference type="AlphaFoldDB" id="B8B455"/>
<accession>B8B455</accession>
<evidence type="ECO:0000256" key="6">
    <source>
        <dbReference type="ARBA" id="ARBA00023136"/>
    </source>
</evidence>
<feature type="region of interest" description="Disordered" evidence="7">
    <location>
        <begin position="224"/>
        <end position="254"/>
    </location>
</feature>
<evidence type="ECO:0000256" key="4">
    <source>
        <dbReference type="ARBA" id="ARBA00022737"/>
    </source>
</evidence>
<keyword evidence="10" id="KW-1185">Reference proteome</keyword>
<evidence type="ECO:0000256" key="3">
    <source>
        <dbReference type="ARBA" id="ARBA00022692"/>
    </source>
</evidence>
<protein>
    <submittedName>
        <fullName evidence="9">Uncharacterized protein</fullName>
    </submittedName>
</protein>
<dbReference type="Gramene" id="BGIOSGA023172-TA">
    <property type="protein sequence ID" value="BGIOSGA023172-PA"/>
    <property type="gene ID" value="BGIOSGA023172"/>
</dbReference>
<dbReference type="SUPFAM" id="SSF52058">
    <property type="entry name" value="L domain-like"/>
    <property type="match status" value="1"/>
</dbReference>
<comment type="subcellular location">
    <subcellularLocation>
        <location evidence="1">Membrane</location>
    </subcellularLocation>
</comment>
<evidence type="ECO:0000256" key="5">
    <source>
        <dbReference type="ARBA" id="ARBA00022989"/>
    </source>
</evidence>
<reference evidence="9 10" key="1">
    <citation type="journal article" date="2005" name="PLoS Biol.">
        <title>The genomes of Oryza sativa: a history of duplications.</title>
        <authorList>
            <person name="Yu J."/>
            <person name="Wang J."/>
            <person name="Lin W."/>
            <person name="Li S."/>
            <person name="Li H."/>
            <person name="Zhou J."/>
            <person name="Ni P."/>
            <person name="Dong W."/>
            <person name="Hu S."/>
            <person name="Zeng C."/>
            <person name="Zhang J."/>
            <person name="Zhang Y."/>
            <person name="Li R."/>
            <person name="Xu Z."/>
            <person name="Li S."/>
            <person name="Li X."/>
            <person name="Zheng H."/>
            <person name="Cong L."/>
            <person name="Lin L."/>
            <person name="Yin J."/>
            <person name="Geng J."/>
            <person name="Li G."/>
            <person name="Shi J."/>
            <person name="Liu J."/>
            <person name="Lv H."/>
            <person name="Li J."/>
            <person name="Wang J."/>
            <person name="Deng Y."/>
            <person name="Ran L."/>
            <person name="Shi X."/>
            <person name="Wang X."/>
            <person name="Wu Q."/>
            <person name="Li C."/>
            <person name="Ren X."/>
            <person name="Wang J."/>
            <person name="Wang X."/>
            <person name="Li D."/>
            <person name="Liu D."/>
            <person name="Zhang X."/>
            <person name="Ji Z."/>
            <person name="Zhao W."/>
            <person name="Sun Y."/>
            <person name="Zhang Z."/>
            <person name="Bao J."/>
            <person name="Han Y."/>
            <person name="Dong L."/>
            <person name="Ji J."/>
            <person name="Chen P."/>
            <person name="Wu S."/>
            <person name="Liu J."/>
            <person name="Xiao Y."/>
            <person name="Bu D."/>
            <person name="Tan J."/>
            <person name="Yang L."/>
            <person name="Ye C."/>
            <person name="Zhang J."/>
            <person name="Xu J."/>
            <person name="Zhou Y."/>
            <person name="Yu Y."/>
            <person name="Zhang B."/>
            <person name="Zhuang S."/>
            <person name="Wei H."/>
            <person name="Liu B."/>
            <person name="Lei M."/>
            <person name="Yu H."/>
            <person name="Li Y."/>
            <person name="Xu H."/>
            <person name="Wei S."/>
            <person name="He X."/>
            <person name="Fang L."/>
            <person name="Zhang Z."/>
            <person name="Zhang Y."/>
            <person name="Huang X."/>
            <person name="Su Z."/>
            <person name="Tong W."/>
            <person name="Li J."/>
            <person name="Tong Z."/>
            <person name="Li S."/>
            <person name="Ye J."/>
            <person name="Wang L."/>
            <person name="Fang L."/>
            <person name="Lei T."/>
            <person name="Chen C."/>
            <person name="Chen H."/>
            <person name="Xu Z."/>
            <person name="Li H."/>
            <person name="Huang H."/>
            <person name="Zhang F."/>
            <person name="Xu H."/>
            <person name="Li N."/>
            <person name="Zhao C."/>
            <person name="Li S."/>
            <person name="Dong L."/>
            <person name="Huang Y."/>
            <person name="Li L."/>
            <person name="Xi Y."/>
            <person name="Qi Q."/>
            <person name="Li W."/>
            <person name="Zhang B."/>
            <person name="Hu W."/>
            <person name="Zhang Y."/>
            <person name="Tian X."/>
            <person name="Jiao Y."/>
            <person name="Liang X."/>
            <person name="Jin J."/>
            <person name="Gao L."/>
            <person name="Zheng W."/>
            <person name="Hao B."/>
            <person name="Liu S."/>
            <person name="Wang W."/>
            <person name="Yuan L."/>
            <person name="Cao M."/>
            <person name="McDermott J."/>
            <person name="Samudrala R."/>
            <person name="Wang J."/>
            <person name="Wong G.K."/>
            <person name="Yang H."/>
        </authorList>
    </citation>
    <scope>NUCLEOTIDE SEQUENCE [LARGE SCALE GENOMIC DNA]</scope>
    <source>
        <strain evidence="10">cv. 93-11</strain>
    </source>
</reference>
<dbReference type="InterPro" id="IPR051809">
    <property type="entry name" value="Plant_receptor-like_S/T_kinase"/>
</dbReference>
<proteinExistence type="predicted"/>
<evidence type="ECO:0000256" key="1">
    <source>
        <dbReference type="ARBA" id="ARBA00004370"/>
    </source>
</evidence>
<dbReference type="InterPro" id="IPR032675">
    <property type="entry name" value="LRR_dom_sf"/>
</dbReference>
<evidence type="ECO:0000256" key="2">
    <source>
        <dbReference type="ARBA" id="ARBA00022614"/>
    </source>
</evidence>